<dbReference type="PANTHER" id="PTHR48106:SF18">
    <property type="entry name" value="QUINONE OXIDOREDUCTASE PIG3"/>
    <property type="match status" value="1"/>
</dbReference>
<dbReference type="SUPFAM" id="SSF50129">
    <property type="entry name" value="GroES-like"/>
    <property type="match status" value="1"/>
</dbReference>
<organism evidence="3 4">
    <name type="scientific">Microbacterium protaetiae</name>
    <dbReference type="NCBI Taxonomy" id="2509458"/>
    <lineage>
        <taxon>Bacteria</taxon>
        <taxon>Bacillati</taxon>
        <taxon>Actinomycetota</taxon>
        <taxon>Actinomycetes</taxon>
        <taxon>Micrococcales</taxon>
        <taxon>Microbacteriaceae</taxon>
        <taxon>Microbacterium</taxon>
    </lineage>
</organism>
<name>A0A4P6EIG4_9MICO</name>
<keyword evidence="2" id="KW-0560">Oxidoreductase</keyword>
<dbReference type="RefSeq" id="WP_129388370.1">
    <property type="nucleotide sequence ID" value="NZ_CP035494.1"/>
</dbReference>
<dbReference type="EMBL" id="CP035494">
    <property type="protein sequence ID" value="QAY59957.1"/>
    <property type="molecule type" value="Genomic_DNA"/>
</dbReference>
<keyword evidence="4" id="KW-1185">Reference proteome</keyword>
<evidence type="ECO:0000313" key="3">
    <source>
        <dbReference type="EMBL" id="QAY59957.1"/>
    </source>
</evidence>
<dbReference type="Gene3D" id="3.40.50.720">
    <property type="entry name" value="NAD(P)-binding Rossmann-like Domain"/>
    <property type="match status" value="1"/>
</dbReference>
<dbReference type="PANTHER" id="PTHR48106">
    <property type="entry name" value="QUINONE OXIDOREDUCTASE PIG3-RELATED"/>
    <property type="match status" value="1"/>
</dbReference>
<dbReference type="KEGG" id="mprt:ET475_08075"/>
<dbReference type="GO" id="GO:0016651">
    <property type="term" value="F:oxidoreductase activity, acting on NAD(P)H"/>
    <property type="evidence" value="ECO:0007669"/>
    <property type="project" value="TreeGrafter"/>
</dbReference>
<gene>
    <name evidence="3" type="ORF">ET475_08075</name>
</gene>
<reference evidence="3 4" key="1">
    <citation type="submission" date="2019-01" db="EMBL/GenBank/DDBJ databases">
        <title>Genome sequencing of strain DFW100M-13.</title>
        <authorList>
            <person name="Heo J."/>
            <person name="Kim S.-J."/>
            <person name="Kim J.-S."/>
            <person name="Hong S.-B."/>
            <person name="Kwon S.-W."/>
        </authorList>
    </citation>
    <scope>NUCLEOTIDE SEQUENCE [LARGE SCALE GENOMIC DNA]</scope>
    <source>
        <strain evidence="3 4">DFW100M-13</strain>
    </source>
</reference>
<dbReference type="Proteomes" id="UP000293995">
    <property type="component" value="Chromosome"/>
</dbReference>
<keyword evidence="1" id="KW-0521">NADP</keyword>
<dbReference type="Gene3D" id="3.90.180.10">
    <property type="entry name" value="Medium-chain alcohol dehydrogenases, catalytic domain"/>
    <property type="match status" value="1"/>
</dbReference>
<dbReference type="AlphaFoldDB" id="A0A4P6EIG4"/>
<evidence type="ECO:0000256" key="1">
    <source>
        <dbReference type="ARBA" id="ARBA00022857"/>
    </source>
</evidence>
<evidence type="ECO:0000313" key="4">
    <source>
        <dbReference type="Proteomes" id="UP000293995"/>
    </source>
</evidence>
<protein>
    <submittedName>
        <fullName evidence="3">Zinc-binding alcohol dehydrogenase family protein</fullName>
    </submittedName>
</protein>
<accession>A0A4P6EIG4</accession>
<dbReference type="SUPFAM" id="SSF51735">
    <property type="entry name" value="NAD(P)-binding Rossmann-fold domains"/>
    <property type="match status" value="1"/>
</dbReference>
<sequence length="314" mass="31785">MKAAIIHGAGAAPRYGDFADPEPADGESEVRMLAAGIHPVVRSLAAGAHYGSEGAYPLVPGVDGVAMDAAGTARYVGWIRVPWGTLAERAASRMGLPVPDGADPIVVAGAMNPGLSSWLPLVARTREVPALGTVLIVGATGVAGRIAVQNARALGADRVIGLGRDRARLAEVAALGATPVALDEGADAVARSLDGVAPTLILDYVWGAAAETVWDALAVRGLGDDDADIVHVQIGTSGRARAALPGALLRSRNLVVRGAGAGSTPVAEIMAQLPAFMARIAAGEVTAPVRAFGLSQVADAWAYTGPDRAVVVPD</sequence>
<dbReference type="GO" id="GO:0070402">
    <property type="term" value="F:NADPH binding"/>
    <property type="evidence" value="ECO:0007669"/>
    <property type="project" value="TreeGrafter"/>
</dbReference>
<dbReference type="OrthoDB" id="9787435at2"/>
<proteinExistence type="predicted"/>
<dbReference type="InterPro" id="IPR036291">
    <property type="entry name" value="NAD(P)-bd_dom_sf"/>
</dbReference>
<dbReference type="InterPro" id="IPR011032">
    <property type="entry name" value="GroES-like_sf"/>
</dbReference>
<evidence type="ECO:0000256" key="2">
    <source>
        <dbReference type="ARBA" id="ARBA00023002"/>
    </source>
</evidence>